<dbReference type="PANTHER" id="PTHR31344">
    <property type="entry name" value="NUCLEAR PORE COMPLEX PROTEIN NUP205"/>
    <property type="match status" value="1"/>
</dbReference>
<protein>
    <submittedName>
        <fullName evidence="5">Nup192p</fullName>
    </submittedName>
</protein>
<evidence type="ECO:0000313" key="6">
    <source>
        <dbReference type="Proteomes" id="UP000189580"/>
    </source>
</evidence>
<sequence length="1643" mass="182016">MLSEELNIDEVVAAEMVYNSSDDLNRLDMSPLQAGVALFHVRRQYILDLIRYFLVESGSDDRISDEFRKIVKSWSANGNDAALDSILEALKSVEEAYAELNEKEKRGQFLGQMNNAEFVQLLKLRRDFLLREHDYLGQILCGLVQNRMVDAKGFAKLISKVQTLSEYDTMFVHYIPSLLLYMSTFDPALTGTGYSVDFEEAYNGYKELSGDAQGWKLDYWKGALSLAMLSGFSGCCRADTGDENGSGTGSNLIKYNISYELSILDPTKQAIDIGGIEFLMILAANTSQTLSKKPHFYDYRPSVQNKVPSLKRLGDFSDEFLALLLQELERLVESVVTNLADILKEMRLNEEDAFLSLTSVNNEFDHEEVDMPGADLERFFIFVSYLYSDRPDASINFWLDPESSLYGFTTWARQSHISFMAATLCDMLASLASGKECANAVYQLLKDDSDSEENGEMGTKINAAAKGFSMGLAKLDNGNNNMLKRMNNTSSSYRLTWDVIFDALDYYAKQLQPHSAAPSSSLSMGGLGAANGRQNALVLVTDMPELDDDIVLLLSAYFRLITVTISNDPEARLEFTTAVGGKYISTLFELLHSQTSLYGSILMTLAGFAKTDNEQIRYALWTAVDNWLFNSTVYSPDGTVIAPSLPPRERLAQLFRSSSDIVGLITLLEALMSPLPQSARQGFPFPQDLGSKYRYPGIWPYVDFIINEVFLSSASPTFTQDERLFIQLPCLLFIQYSLELLDPDVTRLSSTLGINPDIVVRSPSFLSYLYNHPSAPTMSHLFSSKIYSILISIASAGIDEIGELGPDEPLVQAVVHSIRIMNDILDLQQIFLDVIVKEFKHGSSANGPAVDGVPTVPPLQIVTHGLKAFEDVLLFNLPTVIHLALYIGSSNIELASRSLQLLQRLSLSSQFVSTVSTDARVKKNRLLSTLETADESNRIKEGFLEQLERPVDSYVEFNNSGSLPAIEIKLALLDFIICNLKTKSREPTTAHFLLGFKTTGDGKLDLDDGRCGIATGVSSFNSILSLLQYGIENISGTDVEYGASKLSNACMEIILLLVQDPLSSQPILQLLRDTDFALSSLMAEPVVGQDSLWNGQPYESTAAFSTIVSFFNHRSSLLEYVSLEIHESAELGSLSLVLRYVDSLVNLDVTKKLSVNHQDSEHSAAMLSLLDVLEMPSRDQEPLQESSLEFFGSSVLNQIFSILGNSIDPYANDLDTDNESAMSELNHLLKLKGLEFVANGKIQSLEDGVFKAAVEDIVSFMYNSRTGGLIRDTQLKCLRSWSKLALVLVNDANVPSTKLITFILEIFQTLIPKLVDYSSSDIAFAEVLASLLVSLQHIYQNEAKVGHGNSELNTAGYDRSHSLFRASLESIQTPLATPELRADLYIICYQYLKSTLDSPQAQQVIQVVRAAGDRLLETICGDALSGEGVTRLVALIFLEVLFSLSSKTRSTFVQDGLVRYNLLLLLVKSIQRTDHEISNRDSLSPSELFFELKVFNATLCFLLQVARTRSGASQLIQSGLFDILDGCQFLNIDLDVGIEISSPIDHRAGAVSDLKISFYEILVPVFQILCAVLLSMGAENEPVITRVRRFLEGHQQLVVAIMKKDMLQSSRPPSGDESSEVGLDDLVKLTVLLVSLTEFVPNL</sequence>
<dbReference type="EMBL" id="CP014500">
    <property type="protein sequence ID" value="ANB11060.1"/>
    <property type="molecule type" value="Genomic_DNA"/>
</dbReference>
<dbReference type="KEGG" id="slb:AWJ20_3856"/>
<dbReference type="InterPro" id="IPR021827">
    <property type="entry name" value="Nup186/Nup192/Nup205"/>
</dbReference>
<evidence type="ECO:0000256" key="2">
    <source>
        <dbReference type="ARBA" id="ARBA00005892"/>
    </source>
</evidence>
<comment type="subcellular location">
    <subcellularLocation>
        <location evidence="1">Nucleus</location>
    </subcellularLocation>
</comment>
<keyword evidence="4" id="KW-0539">Nucleus</keyword>
<gene>
    <name evidence="5" type="primary">NUP192</name>
    <name evidence="5" type="ORF">AWJ20_3856</name>
</gene>
<dbReference type="GO" id="GO:0006999">
    <property type="term" value="P:nuclear pore organization"/>
    <property type="evidence" value="ECO:0007669"/>
    <property type="project" value="TreeGrafter"/>
</dbReference>
<organism evidence="5 6">
    <name type="scientific">Sugiyamaella lignohabitans</name>
    <dbReference type="NCBI Taxonomy" id="796027"/>
    <lineage>
        <taxon>Eukaryota</taxon>
        <taxon>Fungi</taxon>
        <taxon>Dikarya</taxon>
        <taxon>Ascomycota</taxon>
        <taxon>Saccharomycotina</taxon>
        <taxon>Dipodascomycetes</taxon>
        <taxon>Dipodascales</taxon>
        <taxon>Trichomonascaceae</taxon>
        <taxon>Sugiyamaella</taxon>
    </lineage>
</organism>
<dbReference type="RefSeq" id="XP_018733537.1">
    <property type="nucleotide sequence ID" value="XM_018880891.1"/>
</dbReference>
<comment type="similarity">
    <text evidence="2">Belongs to the NUP186/NUP192/NUP205 family.</text>
</comment>
<dbReference type="PANTHER" id="PTHR31344:SF0">
    <property type="entry name" value="NUCLEAR PORE COMPLEX PROTEIN NUP205"/>
    <property type="match status" value="1"/>
</dbReference>
<dbReference type="GO" id="GO:0044611">
    <property type="term" value="C:nuclear pore inner ring"/>
    <property type="evidence" value="ECO:0007669"/>
    <property type="project" value="TreeGrafter"/>
</dbReference>
<accession>A0A167C0E3</accession>
<evidence type="ECO:0000256" key="4">
    <source>
        <dbReference type="ARBA" id="ARBA00023242"/>
    </source>
</evidence>
<evidence type="ECO:0000256" key="3">
    <source>
        <dbReference type="ARBA" id="ARBA00022448"/>
    </source>
</evidence>
<dbReference type="Proteomes" id="UP000189580">
    <property type="component" value="Chromosome c"/>
</dbReference>
<dbReference type="OrthoDB" id="2019644at2759"/>
<evidence type="ECO:0000256" key="1">
    <source>
        <dbReference type="ARBA" id="ARBA00004123"/>
    </source>
</evidence>
<dbReference type="GeneID" id="30035923"/>
<dbReference type="Pfam" id="PF11894">
    <property type="entry name" value="Nup192"/>
    <property type="match status" value="1"/>
</dbReference>
<dbReference type="GO" id="GO:0017056">
    <property type="term" value="F:structural constituent of nuclear pore"/>
    <property type="evidence" value="ECO:0007669"/>
    <property type="project" value="TreeGrafter"/>
</dbReference>
<keyword evidence="6" id="KW-1185">Reference proteome</keyword>
<proteinExistence type="inferred from homology"/>
<evidence type="ECO:0000313" key="5">
    <source>
        <dbReference type="EMBL" id="ANB11060.1"/>
    </source>
</evidence>
<reference evidence="5 6" key="1">
    <citation type="submission" date="2016-02" db="EMBL/GenBank/DDBJ databases">
        <title>Complete genome sequence and transcriptome regulation of the pentose utilising yeast Sugiyamaella lignohabitans.</title>
        <authorList>
            <person name="Bellasio M."/>
            <person name="Peymann A."/>
            <person name="Valli M."/>
            <person name="Sipitzky M."/>
            <person name="Graf A."/>
            <person name="Sauer M."/>
            <person name="Marx H."/>
            <person name="Mattanovich D."/>
        </authorList>
    </citation>
    <scope>NUCLEOTIDE SEQUENCE [LARGE SCALE GENOMIC DNA]</scope>
    <source>
        <strain evidence="5 6">CBS 10342</strain>
    </source>
</reference>
<keyword evidence="3" id="KW-0813">Transport</keyword>
<name>A0A167C0E3_9ASCO</name>